<dbReference type="Proteomes" id="UP000184290">
    <property type="component" value="Unassembled WGS sequence"/>
</dbReference>
<sequence>MADGTQGDVRITVSQSALIAVADAFYVEVLDAQGNSVYVATASNDPLIGDAAGLRVLGATGDNSLVATIPGLAPGDYTIVVRKGESALGTLLDADGNGVSLSELGQGGVVLGADNQALVLNAVETTLNGELLPGIGLPLGTVVRNILEPILGVTTDIGAGDLVGIVSNALNSLGLSQFVDGVLGALSQALLSNTLSLIQDTSVTVDVVEHGFSTPPAPASGNVIDPDGDVDGEPGEDIVTEGTVVSQVTFGTGEPVLVGPEGAVIEGAHGSLEIFPDGSYTYTPNGQISSVGQSDVFTYTITDGTLTSEASLTINIDGARLTDDTVEAGIEYEYVTEPGIAIPNAVNYSWTGVIAGVPAFPSGNLTSAPITVAAGTTQDLTLNVSVGALASLGSGVTVFVEVLQNGTWTQYGQFGGGQLLSLLGSGGTGEISVLDVPAGTYRVRGELSFSLVSVAGNVTIGVESTITNLNDFEQGDVFGVSGNLYENDLLAGVEPSGLAISADGAAFQTIPTGASLSIAGEFGSLLVNADGTYTYTPDGRAEIGSSVDTFVYQANVDGVIHTATLTVNVSGSVQGAAPPVATLDLQMVDDDVVPLGAFAEEGDADADVDGDTDVGQLDDDIALDLGEDSEIALFADDAFDADAEADAGAGPSAEGSLALNDMLPAEQAEAFLTTDPLTEDERTTGIA</sequence>
<dbReference type="NCBIfam" id="NF045619">
    <property type="entry name" value="adhes_GNV_Cterm"/>
    <property type="match status" value="1"/>
</dbReference>
<evidence type="ECO:0000313" key="1">
    <source>
        <dbReference type="EMBL" id="SHI98862.1"/>
    </source>
</evidence>
<comment type="caution">
    <text evidence="1">The sequence shown here is derived from an EMBL/GenBank/DDBJ whole genome shotgun (WGS) entry which is preliminary data.</text>
</comment>
<name>A0ABY1ICY4_9HYPH</name>
<dbReference type="InterPro" id="IPR055014">
    <property type="entry name" value="BapA_Bap-like_C"/>
</dbReference>
<dbReference type="NCBIfam" id="TIGR01965">
    <property type="entry name" value="VCBS_repeat"/>
    <property type="match status" value="1"/>
</dbReference>
<gene>
    <name evidence="1" type="ORF">SAMN02745911_1331</name>
</gene>
<reference evidence="1 2" key="1">
    <citation type="submission" date="2016-11" db="EMBL/GenBank/DDBJ databases">
        <authorList>
            <person name="Varghese N."/>
            <person name="Submissions S."/>
        </authorList>
    </citation>
    <scope>NUCLEOTIDE SEQUENCE [LARGE SCALE GENOMIC DNA]</scope>
    <source>
        <strain evidence="1 2">DSM 21988</strain>
    </source>
</reference>
<dbReference type="RefSeq" id="WP_060605822.1">
    <property type="nucleotide sequence ID" value="NZ_FQZC01000002.1"/>
</dbReference>
<protein>
    <submittedName>
        <fullName evidence="1">VCBS repeat-containing protein</fullName>
    </submittedName>
</protein>
<organism evidence="1 2">
    <name type="scientific">Aureimonas altamirensis DSM 21988</name>
    <dbReference type="NCBI Taxonomy" id="1121026"/>
    <lineage>
        <taxon>Bacteria</taxon>
        <taxon>Pseudomonadati</taxon>
        <taxon>Pseudomonadota</taxon>
        <taxon>Alphaproteobacteria</taxon>
        <taxon>Hyphomicrobiales</taxon>
        <taxon>Aurantimonadaceae</taxon>
        <taxon>Aureimonas</taxon>
    </lineage>
</organism>
<proteinExistence type="predicted"/>
<keyword evidence="2" id="KW-1185">Reference proteome</keyword>
<evidence type="ECO:0000313" key="2">
    <source>
        <dbReference type="Proteomes" id="UP000184290"/>
    </source>
</evidence>
<accession>A0ABY1ICY4</accession>
<dbReference type="EMBL" id="FQZC01000002">
    <property type="protein sequence ID" value="SHI98862.1"/>
    <property type="molecule type" value="Genomic_DNA"/>
</dbReference>
<dbReference type="InterPro" id="IPR010221">
    <property type="entry name" value="VCBS_dom"/>
</dbReference>
<dbReference type="Pfam" id="PF17963">
    <property type="entry name" value="Big_9"/>
    <property type="match status" value="2"/>
</dbReference>